<evidence type="ECO:0000313" key="2">
    <source>
        <dbReference type="EMBL" id="OKH93978.1"/>
    </source>
</evidence>
<dbReference type="SUPFAM" id="SSF54427">
    <property type="entry name" value="NTF2-like"/>
    <property type="match status" value="1"/>
</dbReference>
<name>A0A1Q4V7Z9_9ACTN</name>
<keyword evidence="2" id="KW-0378">Hydrolase</keyword>
<dbReference type="AlphaFoldDB" id="A0A1Q4V7Z9"/>
<dbReference type="Pfam" id="PF12680">
    <property type="entry name" value="SnoaL_2"/>
    <property type="match status" value="1"/>
</dbReference>
<protein>
    <submittedName>
        <fullName evidence="2">Hydrolase</fullName>
    </submittedName>
</protein>
<feature type="domain" description="SnoaL-like" evidence="1">
    <location>
        <begin position="18"/>
        <end position="118"/>
    </location>
</feature>
<accession>A0A1Q4V7Z9</accession>
<comment type="caution">
    <text evidence="2">The sequence shown here is derived from an EMBL/GenBank/DDBJ whole genome shotgun (WGS) entry which is preliminary data.</text>
</comment>
<evidence type="ECO:0000313" key="3">
    <source>
        <dbReference type="Proteomes" id="UP000186455"/>
    </source>
</evidence>
<dbReference type="EMBL" id="LFBV01000003">
    <property type="protein sequence ID" value="OKH93978.1"/>
    <property type="molecule type" value="Genomic_DNA"/>
</dbReference>
<dbReference type="GeneID" id="96797086"/>
<dbReference type="Proteomes" id="UP000186455">
    <property type="component" value="Unassembled WGS sequence"/>
</dbReference>
<sequence>MSDQRPFLHAESPQEHARLFLDAFNAGDLDALDRIYTSDAIAVWEPGNPLSGQARADALREFLAWKPRMTAELRESFVAGDTALLIVDWSIDIPAPDGVERMNGTGVDVLRRGADGAWRFAVDNPFGGAPPAA</sequence>
<gene>
    <name evidence="2" type="ORF">AB852_14970</name>
</gene>
<dbReference type="InterPro" id="IPR037401">
    <property type="entry name" value="SnoaL-like"/>
</dbReference>
<reference evidence="2 3" key="1">
    <citation type="submission" date="2015-06" db="EMBL/GenBank/DDBJ databases">
        <title>Cloning and characterization of the uncialamcin biosynthetic gene cluster.</title>
        <authorList>
            <person name="Yan X."/>
            <person name="Huang T."/>
            <person name="Ge H."/>
            <person name="Shen B."/>
        </authorList>
    </citation>
    <scope>NUCLEOTIDE SEQUENCE [LARGE SCALE GENOMIC DNA]</scope>
    <source>
        <strain evidence="2 3">DCA2648</strain>
    </source>
</reference>
<dbReference type="RefSeq" id="WP_073788348.1">
    <property type="nucleotide sequence ID" value="NZ_CP109290.1"/>
</dbReference>
<keyword evidence="3" id="KW-1185">Reference proteome</keyword>
<proteinExistence type="predicted"/>
<dbReference type="GO" id="GO:0016787">
    <property type="term" value="F:hydrolase activity"/>
    <property type="evidence" value="ECO:0007669"/>
    <property type="project" value="UniProtKB-KW"/>
</dbReference>
<dbReference type="STRING" id="1048205.AB852_14970"/>
<organism evidence="2 3">
    <name type="scientific">Streptomyces uncialis</name>
    <dbReference type="NCBI Taxonomy" id="1048205"/>
    <lineage>
        <taxon>Bacteria</taxon>
        <taxon>Bacillati</taxon>
        <taxon>Actinomycetota</taxon>
        <taxon>Actinomycetes</taxon>
        <taxon>Kitasatosporales</taxon>
        <taxon>Streptomycetaceae</taxon>
        <taxon>Streptomyces</taxon>
    </lineage>
</organism>
<dbReference type="Gene3D" id="3.10.450.50">
    <property type="match status" value="1"/>
</dbReference>
<evidence type="ECO:0000259" key="1">
    <source>
        <dbReference type="Pfam" id="PF12680"/>
    </source>
</evidence>
<dbReference type="InterPro" id="IPR032710">
    <property type="entry name" value="NTF2-like_dom_sf"/>
</dbReference>